<name>A0ABR3FDJ1_9AGAR</name>
<evidence type="ECO:0000313" key="4">
    <source>
        <dbReference type="Proteomes" id="UP001465976"/>
    </source>
</evidence>
<evidence type="ECO:0000313" key="3">
    <source>
        <dbReference type="EMBL" id="KAL0573183.1"/>
    </source>
</evidence>
<dbReference type="EMBL" id="JBAHYK010000533">
    <property type="protein sequence ID" value="KAL0573183.1"/>
    <property type="molecule type" value="Genomic_DNA"/>
</dbReference>
<dbReference type="InterPro" id="IPR045339">
    <property type="entry name" value="DUF6534"/>
</dbReference>
<feature type="transmembrane region" description="Helical" evidence="1">
    <location>
        <begin position="201"/>
        <end position="221"/>
    </location>
</feature>
<keyword evidence="1" id="KW-0472">Membrane</keyword>
<keyword evidence="1" id="KW-1133">Transmembrane helix</keyword>
<feature type="transmembrane region" description="Helical" evidence="1">
    <location>
        <begin position="97"/>
        <end position="118"/>
    </location>
</feature>
<feature type="transmembrane region" description="Helical" evidence="1">
    <location>
        <begin position="171"/>
        <end position="195"/>
    </location>
</feature>
<reference evidence="3 4" key="1">
    <citation type="submission" date="2024-02" db="EMBL/GenBank/DDBJ databases">
        <title>A draft genome for the cacao thread blight pathogen Marasmius crinis-equi.</title>
        <authorList>
            <person name="Cohen S.P."/>
            <person name="Baruah I.K."/>
            <person name="Amoako-Attah I."/>
            <person name="Bukari Y."/>
            <person name="Meinhardt L.W."/>
            <person name="Bailey B.A."/>
        </authorList>
    </citation>
    <scope>NUCLEOTIDE SEQUENCE [LARGE SCALE GENOMIC DNA]</scope>
    <source>
        <strain evidence="3 4">GH-76</strain>
    </source>
</reference>
<feature type="domain" description="DUF6534" evidence="2">
    <location>
        <begin position="139"/>
        <end position="224"/>
    </location>
</feature>
<dbReference type="Pfam" id="PF20152">
    <property type="entry name" value="DUF6534"/>
    <property type="match status" value="1"/>
</dbReference>
<comment type="caution">
    <text evidence="3">The sequence shown here is derived from an EMBL/GenBank/DDBJ whole genome shotgun (WGS) entry which is preliminary data.</text>
</comment>
<protein>
    <recommendedName>
        <fullName evidence="2">DUF6534 domain-containing protein</fullName>
    </recommendedName>
</protein>
<feature type="transmembrane region" description="Helical" evidence="1">
    <location>
        <begin position="130"/>
        <end position="150"/>
    </location>
</feature>
<evidence type="ECO:0000256" key="1">
    <source>
        <dbReference type="SAM" id="Phobius"/>
    </source>
</evidence>
<proteinExistence type="predicted"/>
<keyword evidence="1" id="KW-0812">Transmembrane</keyword>
<organism evidence="3 4">
    <name type="scientific">Marasmius crinis-equi</name>
    <dbReference type="NCBI Taxonomy" id="585013"/>
    <lineage>
        <taxon>Eukaryota</taxon>
        <taxon>Fungi</taxon>
        <taxon>Dikarya</taxon>
        <taxon>Basidiomycota</taxon>
        <taxon>Agaricomycotina</taxon>
        <taxon>Agaricomycetes</taxon>
        <taxon>Agaricomycetidae</taxon>
        <taxon>Agaricales</taxon>
        <taxon>Marasmiineae</taxon>
        <taxon>Marasmiaceae</taxon>
        <taxon>Marasmius</taxon>
    </lineage>
</organism>
<dbReference type="PANTHER" id="PTHR40465:SF1">
    <property type="entry name" value="DUF6534 DOMAIN-CONTAINING PROTEIN"/>
    <property type="match status" value="1"/>
</dbReference>
<dbReference type="Proteomes" id="UP001465976">
    <property type="component" value="Unassembled WGS sequence"/>
</dbReference>
<feature type="transmembrane region" description="Helical" evidence="1">
    <location>
        <begin position="63"/>
        <end position="85"/>
    </location>
</feature>
<keyword evidence="4" id="KW-1185">Reference proteome</keyword>
<sequence length="294" mass="32297">MSSTVIDVYLSAFPRDKLFIKILFITIFAMEAAQTVIITQFVVETGRESIKNVAVALHPTVDWMGVSFVVKTGLVAFLGQSFSAWRIWILSRSRVMVALVVIPSVMSATAAFVCSYHVRRLDMANLPKTLTISIWAASSALCDMTIAACMCRILLPGTRKVTTTRNLIRRILWLTVTTGTLTALAAFVALILLLSFPRADLFVLAVLLIGKVEANSYFAVLNSRIRLRSVSTSSTEYGAFEANLSASPAHSEREEVVLASFSVRQEDDGSREGIKSRDLEADFTGTICLRTINT</sequence>
<evidence type="ECO:0000259" key="2">
    <source>
        <dbReference type="Pfam" id="PF20152"/>
    </source>
</evidence>
<accession>A0ABR3FDJ1</accession>
<feature type="transmembrane region" description="Helical" evidence="1">
    <location>
        <begin position="18"/>
        <end position="43"/>
    </location>
</feature>
<dbReference type="PANTHER" id="PTHR40465">
    <property type="entry name" value="CHROMOSOME 1, WHOLE GENOME SHOTGUN SEQUENCE"/>
    <property type="match status" value="1"/>
</dbReference>
<gene>
    <name evidence="3" type="ORF">V5O48_008776</name>
</gene>